<dbReference type="Gene3D" id="3.30.420.10">
    <property type="entry name" value="Ribonuclease H-like superfamily/Ribonuclease H"/>
    <property type="match status" value="1"/>
</dbReference>
<dbReference type="EMBL" id="JARKNE010000002">
    <property type="protein sequence ID" value="KAK5842971.1"/>
    <property type="molecule type" value="Genomic_DNA"/>
</dbReference>
<gene>
    <name evidence="10" type="ORF">PVK06_005395</name>
</gene>
<evidence type="ECO:0000259" key="9">
    <source>
        <dbReference type="SMART" id="SM00474"/>
    </source>
</evidence>
<dbReference type="Pfam" id="PF00013">
    <property type="entry name" value="KH_1"/>
    <property type="match status" value="1"/>
</dbReference>
<evidence type="ECO:0000313" key="11">
    <source>
        <dbReference type="Proteomes" id="UP001358586"/>
    </source>
</evidence>
<evidence type="ECO:0000313" key="10">
    <source>
        <dbReference type="EMBL" id="KAK5842971.1"/>
    </source>
</evidence>
<keyword evidence="6" id="KW-0694">RNA-binding</keyword>
<evidence type="ECO:0000256" key="7">
    <source>
        <dbReference type="SAM" id="Phobius"/>
    </source>
</evidence>
<keyword evidence="5" id="KW-0325">Glycoprotein</keyword>
<evidence type="ECO:0000256" key="3">
    <source>
        <dbReference type="ARBA" id="ARBA00022679"/>
    </source>
</evidence>
<evidence type="ECO:0000259" key="8">
    <source>
        <dbReference type="SMART" id="SM00322"/>
    </source>
</evidence>
<dbReference type="CDD" id="cd00105">
    <property type="entry name" value="KH-I"/>
    <property type="match status" value="1"/>
</dbReference>
<dbReference type="Pfam" id="PF02485">
    <property type="entry name" value="Branch"/>
    <property type="match status" value="1"/>
</dbReference>
<dbReference type="Gene3D" id="3.30.1370.10">
    <property type="entry name" value="K Homology domain, type 1"/>
    <property type="match status" value="1"/>
</dbReference>
<feature type="domain" description="3'-5' exonuclease" evidence="9">
    <location>
        <begin position="33"/>
        <end position="224"/>
    </location>
</feature>
<comment type="caution">
    <text evidence="10">The sequence shown here is derived from an EMBL/GenBank/DDBJ whole genome shotgun (WGS) entry which is preliminary data.</text>
</comment>
<keyword evidence="3" id="KW-0808">Transferase</keyword>
<dbReference type="InterPro" id="IPR036612">
    <property type="entry name" value="KH_dom_type_1_sf"/>
</dbReference>
<keyword evidence="11" id="KW-1185">Reference proteome</keyword>
<dbReference type="PROSITE" id="PS50084">
    <property type="entry name" value="KH_TYPE_1"/>
    <property type="match status" value="1"/>
</dbReference>
<dbReference type="CDD" id="cd06148">
    <property type="entry name" value="Egl_like_exo"/>
    <property type="match status" value="1"/>
</dbReference>
<dbReference type="InterPro" id="IPR012337">
    <property type="entry name" value="RNaseH-like_sf"/>
</dbReference>
<evidence type="ECO:0000256" key="5">
    <source>
        <dbReference type="ARBA" id="ARBA00023180"/>
    </source>
</evidence>
<evidence type="ECO:0000256" key="2">
    <source>
        <dbReference type="ARBA" id="ARBA00022676"/>
    </source>
</evidence>
<accession>A0ABR0QUH5</accession>
<organism evidence="10 11">
    <name type="scientific">Gossypium arboreum</name>
    <name type="common">Tree cotton</name>
    <name type="synonym">Gossypium nanking</name>
    <dbReference type="NCBI Taxonomy" id="29729"/>
    <lineage>
        <taxon>Eukaryota</taxon>
        <taxon>Viridiplantae</taxon>
        <taxon>Streptophyta</taxon>
        <taxon>Embryophyta</taxon>
        <taxon>Tracheophyta</taxon>
        <taxon>Spermatophyta</taxon>
        <taxon>Magnoliopsida</taxon>
        <taxon>eudicotyledons</taxon>
        <taxon>Gunneridae</taxon>
        <taxon>Pentapetalae</taxon>
        <taxon>rosids</taxon>
        <taxon>malvids</taxon>
        <taxon>Malvales</taxon>
        <taxon>Malvaceae</taxon>
        <taxon>Malvoideae</taxon>
        <taxon>Gossypium</taxon>
    </lineage>
</organism>
<dbReference type="InterPro" id="IPR044174">
    <property type="entry name" value="BC10-like"/>
</dbReference>
<feature type="transmembrane region" description="Helical" evidence="7">
    <location>
        <begin position="365"/>
        <end position="387"/>
    </location>
</feature>
<dbReference type="PANTHER" id="PTHR31042:SF122">
    <property type="entry name" value="CORE-2_I-BRANCHING ENZYME"/>
    <property type="match status" value="1"/>
</dbReference>
<keyword evidence="4 7" id="KW-0472">Membrane</keyword>
<reference evidence="10 11" key="1">
    <citation type="submission" date="2023-03" db="EMBL/GenBank/DDBJ databases">
        <title>WGS of Gossypium arboreum.</title>
        <authorList>
            <person name="Yu D."/>
        </authorList>
    </citation>
    <scope>NUCLEOTIDE SEQUENCE [LARGE SCALE GENOMIC DNA]</scope>
    <source>
        <tissue evidence="10">Leaf</tissue>
    </source>
</reference>
<proteinExistence type="predicted"/>
<dbReference type="InterPro" id="IPR036397">
    <property type="entry name" value="RNaseH_sf"/>
</dbReference>
<sequence>MVFATPYQTYIPLPFDSGEEHKDLEAVLSMVPIHIVTHASQLPKEFLFPSSKNHLIVGFDCEGVQLCHYGTLCIMQLAFLDAIYLVDVIQGGEKLMKACKPALESSFITKVIHDCKRDSEALYFHFGIKLHNVMDTQIAYSLIEKQRGRRRSSDNPISFIALLADPNYCGISYIEKNEIRVLLKKASDPKFWTYRPLSEMMIQAAVDDVRFLPYVHHKIMEKLNEQMLWQLAIRGALHCRCFCVNDKGVLDWPPIPTIPDNIKAKGNALEEEILSVINVPSGRMGLVIGKKGASILSIKNSCNADILIRRDKRPSDKKRQQQTEILLVTKSEGIKMQARMVAMEEGKDQASAIRTSISRTLPLRLLLFCLLFAVLAIGLSIICMYSLRFFIFQQTVAPSTFRPWFEEVHTIERWIRPPTNLWHSINDNELLWRASFVPKIKQYPFLRVPKIAFMFLTKGPLPLAPLWDRFFKGNERHCSIYVHALPSYISGYPQSSAFHRRQIPSQMVEWGKMSMCEAERRLLANALLDISNEWFILLSESCIPLYNFSVIYHYISRSNHSFMESYDDPGPYGRGRYDSRMEPEVTLGQWRKGSQWFEVDRMLAINIIEDNKYYPKFKEFCQPACYVDEHYFTTMLTIQVPHLLANRTLTWTDWSRGGAHPATFGKDDMTEAFFQKIFEGQACLYNGQPTSLCFLFARKFAPNALDPLLELAPKVFGF</sequence>
<dbReference type="Proteomes" id="UP001358586">
    <property type="component" value="Chromosome 2"/>
</dbReference>
<keyword evidence="2" id="KW-0328">Glycosyltransferase</keyword>
<dbReference type="SUPFAM" id="SSF54791">
    <property type="entry name" value="Eukaryotic type KH-domain (KH-domain type I)"/>
    <property type="match status" value="1"/>
</dbReference>
<dbReference type="SMART" id="SM00322">
    <property type="entry name" value="KH"/>
    <property type="match status" value="1"/>
</dbReference>
<dbReference type="SMART" id="SM00474">
    <property type="entry name" value="35EXOc"/>
    <property type="match status" value="1"/>
</dbReference>
<feature type="domain" description="K Homology" evidence="8">
    <location>
        <begin position="271"/>
        <end position="346"/>
    </location>
</feature>
<dbReference type="InterPro" id="IPR002562">
    <property type="entry name" value="3'-5'_exonuclease_dom"/>
</dbReference>
<comment type="subcellular location">
    <subcellularLocation>
        <location evidence="1">Membrane</location>
        <topology evidence="1">Single-pass type II membrane protein</topology>
    </subcellularLocation>
</comment>
<keyword evidence="7" id="KW-0812">Transmembrane</keyword>
<evidence type="ECO:0000256" key="4">
    <source>
        <dbReference type="ARBA" id="ARBA00023136"/>
    </source>
</evidence>
<dbReference type="Pfam" id="PF01612">
    <property type="entry name" value="DNA_pol_A_exo1"/>
    <property type="match status" value="1"/>
</dbReference>
<evidence type="ECO:0008006" key="12">
    <source>
        <dbReference type="Google" id="ProtNLM"/>
    </source>
</evidence>
<dbReference type="SUPFAM" id="SSF53098">
    <property type="entry name" value="Ribonuclease H-like"/>
    <property type="match status" value="1"/>
</dbReference>
<protein>
    <recommendedName>
        <fullName evidence="12">3'-5' exonuclease domain-containing protein</fullName>
    </recommendedName>
</protein>
<evidence type="ECO:0000256" key="1">
    <source>
        <dbReference type="ARBA" id="ARBA00004606"/>
    </source>
</evidence>
<name>A0ABR0QUH5_GOSAR</name>
<dbReference type="InterPro" id="IPR004087">
    <property type="entry name" value="KH_dom"/>
</dbReference>
<dbReference type="InterPro" id="IPR003406">
    <property type="entry name" value="Glyco_trans_14"/>
</dbReference>
<keyword evidence="7" id="KW-1133">Transmembrane helix</keyword>
<evidence type="ECO:0000256" key="6">
    <source>
        <dbReference type="PROSITE-ProRule" id="PRU00117"/>
    </source>
</evidence>
<dbReference type="PANTHER" id="PTHR31042">
    <property type="entry name" value="CORE-2/I-BRANCHING BETA-1,6-N-ACETYLGLUCOSAMINYLTRANSFERASE FAMILY PROTEIN-RELATED"/>
    <property type="match status" value="1"/>
</dbReference>
<dbReference type="InterPro" id="IPR004088">
    <property type="entry name" value="KH_dom_type_1"/>
</dbReference>